<keyword evidence="1" id="KW-0812">Transmembrane</keyword>
<keyword evidence="3" id="KW-1185">Reference proteome</keyword>
<feature type="transmembrane region" description="Helical" evidence="1">
    <location>
        <begin position="41"/>
        <end position="62"/>
    </location>
</feature>
<feature type="transmembrane region" description="Helical" evidence="1">
    <location>
        <begin position="14"/>
        <end position="35"/>
    </location>
</feature>
<keyword evidence="1" id="KW-0472">Membrane</keyword>
<keyword evidence="1" id="KW-1133">Transmembrane helix</keyword>
<dbReference type="AlphaFoldDB" id="A0AAV5NCI2"/>
<comment type="caution">
    <text evidence="2">The sequence shown here is derived from an EMBL/GenBank/DDBJ whole genome shotgun (WGS) entry which is preliminary data.</text>
</comment>
<evidence type="ECO:0000313" key="3">
    <source>
        <dbReference type="Proteomes" id="UP001156614"/>
    </source>
</evidence>
<protein>
    <submittedName>
        <fullName evidence="2">Uncharacterized protein</fullName>
    </submittedName>
</protein>
<gene>
    <name evidence="2" type="ORF">GCM10007867_08630</name>
</gene>
<evidence type="ECO:0000313" key="2">
    <source>
        <dbReference type="EMBL" id="GLQ62018.1"/>
    </source>
</evidence>
<dbReference type="EMBL" id="BSNU01000001">
    <property type="protein sequence ID" value="GLQ62018.1"/>
    <property type="molecule type" value="Genomic_DNA"/>
</dbReference>
<dbReference type="Proteomes" id="UP001156614">
    <property type="component" value="Unassembled WGS sequence"/>
</dbReference>
<name>A0AAV5NCI2_9PROT</name>
<sequence length="76" mass="8097">MTLIATEELRSMKIFRLAGLALALVVALLFAVFVGDQGPWYFAWVIGTVMIVLISGAGAVLLDAQEDGVANTEKLS</sequence>
<proteinExistence type="predicted"/>
<organism evidence="2 3">
    <name type="scientific">Gluconobacter cerinus</name>
    <dbReference type="NCBI Taxonomy" id="38307"/>
    <lineage>
        <taxon>Bacteria</taxon>
        <taxon>Pseudomonadati</taxon>
        <taxon>Pseudomonadota</taxon>
        <taxon>Alphaproteobacteria</taxon>
        <taxon>Acetobacterales</taxon>
        <taxon>Acetobacteraceae</taxon>
        <taxon>Gluconobacter</taxon>
    </lineage>
</organism>
<accession>A0AAV5NCI2</accession>
<reference evidence="3" key="1">
    <citation type="journal article" date="2019" name="Int. J. Syst. Evol. Microbiol.">
        <title>The Global Catalogue of Microorganisms (GCM) 10K type strain sequencing project: providing services to taxonomists for standard genome sequencing and annotation.</title>
        <authorList>
            <consortium name="The Broad Institute Genomics Platform"/>
            <consortium name="The Broad Institute Genome Sequencing Center for Infectious Disease"/>
            <person name="Wu L."/>
            <person name="Ma J."/>
        </authorList>
    </citation>
    <scope>NUCLEOTIDE SEQUENCE [LARGE SCALE GENOMIC DNA]</scope>
    <source>
        <strain evidence="3">NBRC 3267</strain>
    </source>
</reference>
<evidence type="ECO:0000256" key="1">
    <source>
        <dbReference type="SAM" id="Phobius"/>
    </source>
</evidence>